<dbReference type="Pfam" id="PF06991">
    <property type="entry name" value="MFAP1"/>
    <property type="match status" value="1"/>
</dbReference>
<sequence>MSLAAGVSDAAIAVRDKLRGRIGQTGVRRYWPGKAPEWADEPGGGDDLDLPACRAALHQILPRHDDGIGVGVSGDDRRLRRIVETRAEDRDESRADHRRVVRQAEAAPTAEERYGEDEEALEDRRRRIRERLLLLEREKEELLAQEEEEEMVAADVSEDESEYGIDSGDEGMFIALVKPNFIQKTQRVTVAERKRMEEVAQQLKEVLMKGMKERKIETRQIMVEEIRKELRINKIIKSEESDIEIEVNTDDEENKAEEYEAWTNREIARTKRDKEEREAMLR</sequence>
<dbReference type="STRING" id="40149.A0A0E0E1I2"/>
<feature type="domain" description="Micro-fibrillar-associated protein 1 C-terminal" evidence="2">
    <location>
        <begin position="170"/>
        <end position="280"/>
    </location>
</feature>
<reference evidence="3" key="2">
    <citation type="submission" date="2018-05" db="EMBL/GenBank/DDBJ databases">
        <title>OmerRS3 (Oryza meridionalis Reference Sequence Version 3).</title>
        <authorList>
            <person name="Zhang J."/>
            <person name="Kudrna D."/>
            <person name="Lee S."/>
            <person name="Talag J."/>
            <person name="Welchert J."/>
            <person name="Wing R.A."/>
        </authorList>
    </citation>
    <scope>NUCLEOTIDE SEQUENCE [LARGE SCALE GENOMIC DNA]</scope>
    <source>
        <strain evidence="3">cv. OR44</strain>
    </source>
</reference>
<proteinExistence type="predicted"/>
<dbReference type="HOGENOM" id="CLU_988251_0_0_1"/>
<dbReference type="Gramene" id="OMERI06G15070.1">
    <property type="protein sequence ID" value="OMERI06G15070.1"/>
    <property type="gene ID" value="OMERI06G15070"/>
</dbReference>
<name>A0A0E0E1I2_9ORYZ</name>
<dbReference type="EnsemblPlants" id="OMERI06G15070.1">
    <property type="protein sequence ID" value="OMERI06G15070.1"/>
    <property type="gene ID" value="OMERI06G15070"/>
</dbReference>
<protein>
    <recommendedName>
        <fullName evidence="2">Micro-fibrillar-associated protein 1 C-terminal domain-containing protein</fullName>
    </recommendedName>
</protein>
<evidence type="ECO:0000313" key="4">
    <source>
        <dbReference type="Proteomes" id="UP000008021"/>
    </source>
</evidence>
<dbReference type="SMR" id="A0A0E0E1I2"/>
<organism evidence="3">
    <name type="scientific">Oryza meridionalis</name>
    <dbReference type="NCBI Taxonomy" id="40149"/>
    <lineage>
        <taxon>Eukaryota</taxon>
        <taxon>Viridiplantae</taxon>
        <taxon>Streptophyta</taxon>
        <taxon>Embryophyta</taxon>
        <taxon>Tracheophyta</taxon>
        <taxon>Spermatophyta</taxon>
        <taxon>Magnoliopsida</taxon>
        <taxon>Liliopsida</taxon>
        <taxon>Poales</taxon>
        <taxon>Poaceae</taxon>
        <taxon>BOP clade</taxon>
        <taxon>Oryzoideae</taxon>
        <taxon>Oryzeae</taxon>
        <taxon>Oryzinae</taxon>
        <taxon>Oryza</taxon>
    </lineage>
</organism>
<keyword evidence="4" id="KW-1185">Reference proteome</keyword>
<dbReference type="Proteomes" id="UP000008021">
    <property type="component" value="Chromosome 6"/>
</dbReference>
<dbReference type="PANTHER" id="PTHR15327">
    <property type="entry name" value="MICROFIBRIL-ASSOCIATED PROTEIN"/>
    <property type="match status" value="1"/>
</dbReference>
<dbReference type="InterPro" id="IPR009730">
    <property type="entry name" value="MFAP1_C"/>
</dbReference>
<feature type="region of interest" description="Disordered" evidence="1">
    <location>
        <begin position="144"/>
        <end position="164"/>
    </location>
</feature>
<accession>A0A0E0E1I2</accession>
<evidence type="ECO:0000256" key="1">
    <source>
        <dbReference type="SAM" id="MobiDB-lite"/>
    </source>
</evidence>
<evidence type="ECO:0000313" key="3">
    <source>
        <dbReference type="EnsemblPlants" id="OMERI06G15070.1"/>
    </source>
</evidence>
<evidence type="ECO:0000259" key="2">
    <source>
        <dbReference type="Pfam" id="PF06991"/>
    </source>
</evidence>
<dbReference type="eggNOG" id="KOG1425">
    <property type="taxonomic scope" value="Eukaryota"/>
</dbReference>
<feature type="region of interest" description="Disordered" evidence="1">
    <location>
        <begin position="87"/>
        <end position="121"/>
    </location>
</feature>
<dbReference type="AlphaFoldDB" id="A0A0E0E1I2"/>
<dbReference type="InterPro" id="IPR033194">
    <property type="entry name" value="MFAP1"/>
</dbReference>
<reference evidence="3" key="1">
    <citation type="submission" date="2015-04" db="UniProtKB">
        <authorList>
            <consortium name="EnsemblPlants"/>
        </authorList>
    </citation>
    <scope>IDENTIFICATION</scope>
</reference>